<dbReference type="KEGG" id="shj:SHELI_v1c09250"/>
<dbReference type="AlphaFoldDB" id="A0A1B3SLS4"/>
<gene>
    <name evidence="1" type="ORF">SHELI_v1c09250</name>
</gene>
<organism evidence="1 2">
    <name type="scientific">Spiroplasma helicoides</name>
    <dbReference type="NCBI Taxonomy" id="216938"/>
    <lineage>
        <taxon>Bacteria</taxon>
        <taxon>Bacillati</taxon>
        <taxon>Mycoplasmatota</taxon>
        <taxon>Mollicutes</taxon>
        <taxon>Entomoplasmatales</taxon>
        <taxon>Spiroplasmataceae</taxon>
        <taxon>Spiroplasma</taxon>
    </lineage>
</organism>
<dbReference type="Proteomes" id="UP000094378">
    <property type="component" value="Chromosome"/>
</dbReference>
<accession>A0A1B3SLS4</accession>
<name>A0A1B3SLS4_9MOLU</name>
<proteinExistence type="predicted"/>
<reference evidence="1 2" key="1">
    <citation type="submission" date="2016-08" db="EMBL/GenBank/DDBJ databases">
        <title>Complete genome sequence of Spiroplasma helicoides TABS-2 (DSM 22551).</title>
        <authorList>
            <person name="Shen W.-Y."/>
            <person name="Lo W.-S."/>
            <person name="Lai Y.-C."/>
            <person name="Kuo C.-H."/>
        </authorList>
    </citation>
    <scope>NUCLEOTIDE SEQUENCE [LARGE SCALE GENOMIC DNA]</scope>
    <source>
        <strain evidence="1 2">TABS-2</strain>
    </source>
</reference>
<protein>
    <submittedName>
        <fullName evidence="1">Uncharacterized protein</fullName>
    </submittedName>
</protein>
<evidence type="ECO:0000313" key="2">
    <source>
        <dbReference type="Proteomes" id="UP000094378"/>
    </source>
</evidence>
<keyword evidence="2" id="KW-1185">Reference proteome</keyword>
<dbReference type="RefSeq" id="WP_069117143.1">
    <property type="nucleotide sequence ID" value="NZ_CP017015.1"/>
</dbReference>
<evidence type="ECO:0000313" key="1">
    <source>
        <dbReference type="EMBL" id="AOG60874.1"/>
    </source>
</evidence>
<sequence length="298" mass="35374">MSKKITRENLNINDYRMIKINKHTIIFNYVLISDYINEFKKNKIAIIDYEGSMFPPGWIAKNKKCKAYAKNFNALPFFVGIKVIEYDLNKDEFIINNRSLEYFYKEKIYSLDHLDVKIKRLCKEVKKFVENNKVNMLVTMGGQLEEQVSLFAKNKHKIDINTTFKDLWKILDFRFANICILGLLNRFTLNDLLASFRVDKNSNPFISGKEIAEKTMKYYFVKKTSKKEFLETVNKIIQHNRNDLEVGLLILNWLNSLIKIKSCTAVPVDLFYGESFDLDIWNLKDFIYKNFFEILFIY</sequence>
<dbReference type="EMBL" id="CP017015">
    <property type="protein sequence ID" value="AOG60874.1"/>
    <property type="molecule type" value="Genomic_DNA"/>
</dbReference>